<dbReference type="EMBL" id="FNXG01000004">
    <property type="protein sequence ID" value="SEI02489.1"/>
    <property type="molecule type" value="Genomic_DNA"/>
</dbReference>
<sequence>MALETALAPLFPFPQLPAIPLVDGSGLFPVRRIFCVGRNYAAHAAEMGDEVDREAPFYFTKSVFALHPGGGMLPYACGTGDYHHEVELVVALGRAGFRVPVAQAGALVCGHAVGLDMTRRDLQALAKDRRRPWDVAKDVEHSAVIGPITPAGDWAGPENRRISLSVNGVVRQAAPLSDMVWSIPELIADLSRYYHLQPGDLIYTGTPAGVGAVQPGDRLRAEVEGLEPLELVIGPLPE</sequence>
<dbReference type="GO" id="GO:0046872">
    <property type="term" value="F:metal ion binding"/>
    <property type="evidence" value="ECO:0007669"/>
    <property type="project" value="UniProtKB-KW"/>
</dbReference>
<gene>
    <name evidence="3" type="ORF">SAMN04488075_2253</name>
</gene>
<keyword evidence="3" id="KW-0670">Pyruvate</keyword>
<feature type="domain" description="Fumarylacetoacetase-like C-terminal" evidence="2">
    <location>
        <begin position="33"/>
        <end position="230"/>
    </location>
</feature>
<evidence type="ECO:0000259" key="2">
    <source>
        <dbReference type="Pfam" id="PF01557"/>
    </source>
</evidence>
<dbReference type="PANTHER" id="PTHR11820">
    <property type="entry name" value="ACYLPYRUVASE"/>
    <property type="match status" value="1"/>
</dbReference>
<dbReference type="OrthoDB" id="5197601at2"/>
<reference evidence="4" key="1">
    <citation type="submission" date="2016-10" db="EMBL/GenBank/DDBJ databases">
        <authorList>
            <person name="Varghese N."/>
            <person name="Submissions S."/>
        </authorList>
    </citation>
    <scope>NUCLEOTIDE SEQUENCE [LARGE SCALE GENOMIC DNA]</scope>
    <source>
        <strain evidence="4">DSM 11593</strain>
    </source>
</reference>
<dbReference type="SUPFAM" id="SSF56529">
    <property type="entry name" value="FAH"/>
    <property type="match status" value="1"/>
</dbReference>
<keyword evidence="3" id="KW-0378">Hydrolase</keyword>
<dbReference type="Gene3D" id="3.90.850.10">
    <property type="entry name" value="Fumarylacetoacetase-like, C-terminal domain"/>
    <property type="match status" value="1"/>
</dbReference>
<keyword evidence="4" id="KW-1185">Reference proteome</keyword>
<accession>A0A1H6MWT3</accession>
<dbReference type="STRING" id="65735.SAMN04488075_2253"/>
<dbReference type="AlphaFoldDB" id="A0A1H6MWT3"/>
<organism evidence="3 4">
    <name type="scientific">Paracoccus alkenifer</name>
    <dbReference type="NCBI Taxonomy" id="65735"/>
    <lineage>
        <taxon>Bacteria</taxon>
        <taxon>Pseudomonadati</taxon>
        <taxon>Pseudomonadota</taxon>
        <taxon>Alphaproteobacteria</taxon>
        <taxon>Rhodobacterales</taxon>
        <taxon>Paracoccaceae</taxon>
        <taxon>Paracoccus</taxon>
    </lineage>
</organism>
<dbReference type="GO" id="GO:0018773">
    <property type="term" value="F:acetylpyruvate hydrolase activity"/>
    <property type="evidence" value="ECO:0007669"/>
    <property type="project" value="TreeGrafter"/>
</dbReference>
<proteinExistence type="predicted"/>
<name>A0A1H6MWT3_9RHOB</name>
<dbReference type="InterPro" id="IPR011234">
    <property type="entry name" value="Fumarylacetoacetase-like_C"/>
</dbReference>
<evidence type="ECO:0000256" key="1">
    <source>
        <dbReference type="ARBA" id="ARBA00022723"/>
    </source>
</evidence>
<protein>
    <submittedName>
        <fullName evidence="3">Fumarylpyruvate hydrolase</fullName>
    </submittedName>
</protein>
<evidence type="ECO:0000313" key="3">
    <source>
        <dbReference type="EMBL" id="SEI02489.1"/>
    </source>
</evidence>
<dbReference type="Proteomes" id="UP000199125">
    <property type="component" value="Unassembled WGS sequence"/>
</dbReference>
<keyword evidence="1" id="KW-0479">Metal-binding</keyword>
<evidence type="ECO:0000313" key="4">
    <source>
        <dbReference type="Proteomes" id="UP000199125"/>
    </source>
</evidence>
<dbReference type="InterPro" id="IPR036663">
    <property type="entry name" value="Fumarylacetoacetase_C_sf"/>
</dbReference>
<dbReference type="Pfam" id="PF01557">
    <property type="entry name" value="FAA_hydrolase"/>
    <property type="match status" value="1"/>
</dbReference>
<dbReference type="PANTHER" id="PTHR11820:SF90">
    <property type="entry name" value="FLUTATHIONE S-TRANSFERASE"/>
    <property type="match status" value="1"/>
</dbReference>